<evidence type="ECO:0000256" key="6">
    <source>
        <dbReference type="ARBA" id="ARBA00023136"/>
    </source>
</evidence>
<dbReference type="Gene3D" id="2.170.130.10">
    <property type="entry name" value="TonB-dependent receptor, plug domain"/>
    <property type="match status" value="1"/>
</dbReference>
<evidence type="ECO:0000256" key="5">
    <source>
        <dbReference type="ARBA" id="ARBA00023077"/>
    </source>
</evidence>
<evidence type="ECO:0000256" key="8">
    <source>
        <dbReference type="RuleBase" id="RU003357"/>
    </source>
</evidence>
<keyword evidence="5 8" id="KW-0798">TonB box</keyword>
<protein>
    <submittedName>
        <fullName evidence="11">TonB-dependent receptor</fullName>
    </submittedName>
</protein>
<evidence type="ECO:0000313" key="12">
    <source>
        <dbReference type="Proteomes" id="UP000772618"/>
    </source>
</evidence>
<reference evidence="11 12" key="1">
    <citation type="submission" date="2021-05" db="EMBL/GenBank/DDBJ databases">
        <title>A Polyphasic approach of four new species of the genus Ohtaekwangia: Ohtaekwangia histidinii sp. nov., Ohtaekwangia cretensis sp. nov., Ohtaekwangia indiensis sp. nov., Ohtaekwangia reichenbachii sp. nov. from diverse environment.</title>
        <authorList>
            <person name="Octaviana S."/>
        </authorList>
    </citation>
    <scope>NUCLEOTIDE SEQUENCE [LARGE SCALE GENOMIC DNA]</scope>
    <source>
        <strain evidence="11 12">PWU20</strain>
    </source>
</reference>
<evidence type="ECO:0000313" key="11">
    <source>
        <dbReference type="EMBL" id="MBT1706099.1"/>
    </source>
</evidence>
<dbReference type="Pfam" id="PF13715">
    <property type="entry name" value="CarbopepD_reg_2"/>
    <property type="match status" value="1"/>
</dbReference>
<keyword evidence="11" id="KW-0675">Receptor</keyword>
<organism evidence="11 12">
    <name type="scientific">Chryseosolibacter indicus</name>
    <dbReference type="NCBI Taxonomy" id="2782351"/>
    <lineage>
        <taxon>Bacteria</taxon>
        <taxon>Pseudomonadati</taxon>
        <taxon>Bacteroidota</taxon>
        <taxon>Cytophagia</taxon>
        <taxon>Cytophagales</taxon>
        <taxon>Chryseotaleaceae</taxon>
        <taxon>Chryseosolibacter</taxon>
    </lineage>
</organism>
<dbReference type="Proteomes" id="UP000772618">
    <property type="component" value="Unassembled WGS sequence"/>
</dbReference>
<evidence type="ECO:0000256" key="1">
    <source>
        <dbReference type="ARBA" id="ARBA00004571"/>
    </source>
</evidence>
<evidence type="ECO:0000259" key="10">
    <source>
        <dbReference type="Pfam" id="PF07715"/>
    </source>
</evidence>
<dbReference type="InterPro" id="IPR012910">
    <property type="entry name" value="Plug_dom"/>
</dbReference>
<dbReference type="PANTHER" id="PTHR30069">
    <property type="entry name" value="TONB-DEPENDENT OUTER MEMBRANE RECEPTOR"/>
    <property type="match status" value="1"/>
</dbReference>
<dbReference type="Gene3D" id="2.60.40.1120">
    <property type="entry name" value="Carboxypeptidase-like, regulatory domain"/>
    <property type="match status" value="1"/>
</dbReference>
<dbReference type="SUPFAM" id="SSF49464">
    <property type="entry name" value="Carboxypeptidase regulatory domain-like"/>
    <property type="match status" value="1"/>
</dbReference>
<dbReference type="InterPro" id="IPR036942">
    <property type="entry name" value="Beta-barrel_TonB_sf"/>
</dbReference>
<sequence>MERIVLAYVIAFCAISICYGQTAIITGTVKNRSTQELLVGVSVVLENTDPLIGTVTNPDGSFRLNAQPGNYTITATFVGFRSQTKFNVLLTSGNVSTINFELEEEQTTLNEVVVEGLKSADAATIETPLSIQRLTTEEIRSNPGGNFDISRVIQALPGIGGATGTSSFRNDIIIRGGAPNENVYYLDGIEIPIINHFSTQGSAGGPQGILNVSFIEDVTLSTSAFEARYDNVLSSVLQFKQKDGNPERLQGNIRLSGTELAATFDGPISKNTTFLASARRSYLEFLFDLIDLPIRPNYWDFQYKITHKLSSKTTLSTLGVGAIDRFSFAVPKESTPEDVYVIRSNPLINQDSYTIGVSLTHLINKGVINFSVSRNVLDNRLDKFEDATQPDESQRTLRVRSVEAENKIRFDISRTVNNWKYSIGGVGQLVRFSNNVFNVLGKEITDSEGTVIQPPLLYQYNADLSFIKAGLFAQLSRSFGAFRVSAGIRSDVNSFLTSGDDPSKTLSPRVGLSYSLSEKWNINASLGRYYKLPVYTTLGFKDEGLWGNKNAKYIESTHYVAGLEFLPLPSLRFTLEGFLKHYDNYPVSIRNGISIANTGIEFGQIGAEPVQSTGKGRAYGLELFAQQKLTRNSYFTISYTFFKSEFTGVDNVFRPSSWDNRNLVSAIFGHKLKRNWELGLKFRYAGRSPYTPFDLDASRQNYLTIGEGVLDYNLVNSQRLGAFRQFDFRVDKKWNFNKLSLDVFIDIQNITNFSETGVLSYTFERNADNTDFITTDGQPIRQDGANAIPKILKDEAGTILPTIGFIFEF</sequence>
<gene>
    <name evidence="11" type="ORF">KK060_22600</name>
</gene>
<keyword evidence="12" id="KW-1185">Reference proteome</keyword>
<keyword evidence="3" id="KW-1134">Transmembrane beta strand</keyword>
<keyword evidence="6 8" id="KW-0472">Membrane</keyword>
<dbReference type="RefSeq" id="WP_254157000.1">
    <property type="nucleotide sequence ID" value="NZ_JAHESD010000083.1"/>
</dbReference>
<evidence type="ECO:0000256" key="4">
    <source>
        <dbReference type="ARBA" id="ARBA00022692"/>
    </source>
</evidence>
<dbReference type="InterPro" id="IPR008969">
    <property type="entry name" value="CarboxyPept-like_regulatory"/>
</dbReference>
<dbReference type="InterPro" id="IPR000531">
    <property type="entry name" value="Beta-barrel_TonB"/>
</dbReference>
<dbReference type="InterPro" id="IPR039426">
    <property type="entry name" value="TonB-dep_rcpt-like"/>
</dbReference>
<keyword evidence="2" id="KW-0813">Transport</keyword>
<dbReference type="Gene3D" id="2.40.170.20">
    <property type="entry name" value="TonB-dependent receptor, beta-barrel domain"/>
    <property type="match status" value="1"/>
</dbReference>
<dbReference type="SUPFAM" id="SSF56935">
    <property type="entry name" value="Porins"/>
    <property type="match status" value="1"/>
</dbReference>
<dbReference type="Pfam" id="PF07715">
    <property type="entry name" value="Plug"/>
    <property type="match status" value="1"/>
</dbReference>
<evidence type="ECO:0000256" key="2">
    <source>
        <dbReference type="ARBA" id="ARBA00022448"/>
    </source>
</evidence>
<dbReference type="Pfam" id="PF00593">
    <property type="entry name" value="TonB_dep_Rec_b-barrel"/>
    <property type="match status" value="1"/>
</dbReference>
<proteinExistence type="inferred from homology"/>
<comment type="subcellular location">
    <subcellularLocation>
        <location evidence="1">Cell outer membrane</location>
        <topology evidence="1">Multi-pass membrane protein</topology>
    </subcellularLocation>
</comment>
<name>A0ABS5VZB7_9BACT</name>
<comment type="caution">
    <text evidence="11">The sequence shown here is derived from an EMBL/GenBank/DDBJ whole genome shotgun (WGS) entry which is preliminary data.</text>
</comment>
<comment type="similarity">
    <text evidence="8">Belongs to the TonB-dependent receptor family.</text>
</comment>
<dbReference type="PANTHER" id="PTHR30069:SF57">
    <property type="entry name" value="TONB-DEPENDENT RECEPTOR"/>
    <property type="match status" value="1"/>
</dbReference>
<evidence type="ECO:0000259" key="9">
    <source>
        <dbReference type="Pfam" id="PF00593"/>
    </source>
</evidence>
<feature type="domain" description="TonB-dependent receptor plug" evidence="10">
    <location>
        <begin position="125"/>
        <end position="230"/>
    </location>
</feature>
<evidence type="ECO:0000256" key="7">
    <source>
        <dbReference type="ARBA" id="ARBA00023237"/>
    </source>
</evidence>
<dbReference type="EMBL" id="JAHESD010000083">
    <property type="protein sequence ID" value="MBT1706099.1"/>
    <property type="molecule type" value="Genomic_DNA"/>
</dbReference>
<dbReference type="InterPro" id="IPR037066">
    <property type="entry name" value="Plug_dom_sf"/>
</dbReference>
<feature type="domain" description="TonB-dependent receptor-like beta-barrel" evidence="9">
    <location>
        <begin position="340"/>
        <end position="749"/>
    </location>
</feature>
<accession>A0ABS5VZB7</accession>
<evidence type="ECO:0000256" key="3">
    <source>
        <dbReference type="ARBA" id="ARBA00022452"/>
    </source>
</evidence>
<keyword evidence="7" id="KW-0998">Cell outer membrane</keyword>
<keyword evidence="4" id="KW-0812">Transmembrane</keyword>